<evidence type="ECO:0000313" key="6">
    <source>
        <dbReference type="Proteomes" id="UP000004080"/>
    </source>
</evidence>
<dbReference type="PATRIC" id="fig|1196324.3.peg.3871"/>
<dbReference type="RefSeq" id="WP_007203877.1">
    <property type="nucleotide sequence ID" value="NZ_AKKV01000053.1"/>
</dbReference>
<dbReference type="GO" id="GO:0003700">
    <property type="term" value="F:DNA-binding transcription factor activity"/>
    <property type="evidence" value="ECO:0007669"/>
    <property type="project" value="InterPro"/>
</dbReference>
<evidence type="ECO:0000256" key="2">
    <source>
        <dbReference type="ARBA" id="ARBA00023125"/>
    </source>
</evidence>
<keyword evidence="3" id="KW-0804">Transcription</keyword>
<evidence type="ECO:0000259" key="4">
    <source>
        <dbReference type="PROSITE" id="PS50995"/>
    </source>
</evidence>
<evidence type="ECO:0000313" key="5">
    <source>
        <dbReference type="EMBL" id="EIT83651.1"/>
    </source>
</evidence>
<dbReference type="PROSITE" id="PS50995">
    <property type="entry name" value="HTH_MARR_2"/>
    <property type="match status" value="1"/>
</dbReference>
<name>I8IVZ7_9BACL</name>
<evidence type="ECO:0000256" key="3">
    <source>
        <dbReference type="ARBA" id="ARBA00023163"/>
    </source>
</evidence>
<dbReference type="Pfam" id="PF01047">
    <property type="entry name" value="MarR"/>
    <property type="match status" value="1"/>
</dbReference>
<dbReference type="PROSITE" id="PS01117">
    <property type="entry name" value="HTH_MARR_1"/>
    <property type="match status" value="1"/>
</dbReference>
<keyword evidence="1" id="KW-0805">Transcription regulation</keyword>
<dbReference type="SUPFAM" id="SSF46785">
    <property type="entry name" value="Winged helix' DNA-binding domain"/>
    <property type="match status" value="1"/>
</dbReference>
<dbReference type="STRING" id="1196324.A374_19065"/>
<dbReference type="Proteomes" id="UP000004080">
    <property type="component" value="Unassembled WGS sequence"/>
</dbReference>
<sequence>MDLLQNELLNSFLQINKALYALVKEDADRAGLTVVQLKTLYKINQVPAIGLRELAESQKLTNSTMSGVVDRLVAGGLLLRHTSSADRRAITLKLTDEGTAKLAEASGDHSSFKKKFKELDTMSEEAKRALLHMHSYILSVLTDKEENAQ</sequence>
<dbReference type="InterPro" id="IPR000835">
    <property type="entry name" value="HTH_MarR-typ"/>
</dbReference>
<dbReference type="SMART" id="SM00347">
    <property type="entry name" value="HTH_MARR"/>
    <property type="match status" value="1"/>
</dbReference>
<gene>
    <name evidence="5" type="ORF">A374_19065</name>
</gene>
<evidence type="ECO:0000256" key="1">
    <source>
        <dbReference type="ARBA" id="ARBA00023015"/>
    </source>
</evidence>
<comment type="caution">
    <text evidence="5">The sequence shown here is derived from an EMBL/GenBank/DDBJ whole genome shotgun (WGS) entry which is preliminary data.</text>
</comment>
<keyword evidence="2" id="KW-0238">DNA-binding</keyword>
<dbReference type="PANTHER" id="PTHR33164">
    <property type="entry name" value="TRANSCRIPTIONAL REGULATOR, MARR FAMILY"/>
    <property type="match status" value="1"/>
</dbReference>
<feature type="domain" description="HTH marR-type" evidence="4">
    <location>
        <begin position="5"/>
        <end position="139"/>
    </location>
</feature>
<dbReference type="GO" id="GO:0003677">
    <property type="term" value="F:DNA binding"/>
    <property type="evidence" value="ECO:0007669"/>
    <property type="project" value="UniProtKB-KW"/>
</dbReference>
<keyword evidence="6" id="KW-1185">Reference proteome</keyword>
<organism evidence="5 6">
    <name type="scientific">Fictibacillus macauensis ZFHKF-1</name>
    <dbReference type="NCBI Taxonomy" id="1196324"/>
    <lineage>
        <taxon>Bacteria</taxon>
        <taxon>Bacillati</taxon>
        <taxon>Bacillota</taxon>
        <taxon>Bacilli</taxon>
        <taxon>Bacillales</taxon>
        <taxon>Fictibacillaceae</taxon>
        <taxon>Fictibacillus</taxon>
    </lineage>
</organism>
<dbReference type="InterPro" id="IPR039422">
    <property type="entry name" value="MarR/SlyA-like"/>
</dbReference>
<dbReference type="EMBL" id="AKKV01000053">
    <property type="protein sequence ID" value="EIT83651.1"/>
    <property type="molecule type" value="Genomic_DNA"/>
</dbReference>
<dbReference type="PANTHER" id="PTHR33164:SF43">
    <property type="entry name" value="HTH-TYPE TRANSCRIPTIONAL REPRESSOR YETL"/>
    <property type="match status" value="1"/>
</dbReference>
<reference evidence="5 6" key="1">
    <citation type="journal article" date="2012" name="J. Bacteriol.">
        <title>Genome of Bacillus macauensis ZFHKF-1, a Long-Chain-Forming Bacterium.</title>
        <authorList>
            <person name="Cai L."/>
            <person name="Zhang T."/>
        </authorList>
    </citation>
    <scope>NUCLEOTIDE SEQUENCE [LARGE SCALE GENOMIC DNA]</scope>
    <source>
        <strain evidence="5 6">ZFHKF-1</strain>
    </source>
</reference>
<dbReference type="InterPro" id="IPR023187">
    <property type="entry name" value="Tscrpt_reg_MarR-type_CS"/>
</dbReference>
<dbReference type="AlphaFoldDB" id="I8IVZ7"/>
<dbReference type="GO" id="GO:0006950">
    <property type="term" value="P:response to stress"/>
    <property type="evidence" value="ECO:0007669"/>
    <property type="project" value="TreeGrafter"/>
</dbReference>
<protein>
    <submittedName>
        <fullName evidence="5">Transcriptional regulator, TrmB</fullName>
    </submittedName>
</protein>
<dbReference type="Gene3D" id="1.10.10.10">
    <property type="entry name" value="Winged helix-like DNA-binding domain superfamily/Winged helix DNA-binding domain"/>
    <property type="match status" value="1"/>
</dbReference>
<proteinExistence type="predicted"/>
<dbReference type="InterPro" id="IPR036390">
    <property type="entry name" value="WH_DNA-bd_sf"/>
</dbReference>
<accession>I8IVZ7</accession>
<dbReference type="eggNOG" id="COG1846">
    <property type="taxonomic scope" value="Bacteria"/>
</dbReference>
<dbReference type="InterPro" id="IPR036388">
    <property type="entry name" value="WH-like_DNA-bd_sf"/>
</dbReference>
<dbReference type="OrthoDB" id="49580at2"/>